<sequence>MKMRLRSFVVSCNCGGTKDPFVKAWGQGRERTEQEVEGCDVDKATNCSMLVTVSELPVIHGLYGDLTGPTLV</sequence>
<dbReference type="Proteomes" id="UP000634136">
    <property type="component" value="Unassembled WGS sequence"/>
</dbReference>
<gene>
    <name evidence="1" type="ORF">G2W53_023324</name>
</gene>
<dbReference type="AlphaFoldDB" id="A0A834T9Q0"/>
<evidence type="ECO:0000313" key="2">
    <source>
        <dbReference type="Proteomes" id="UP000634136"/>
    </source>
</evidence>
<comment type="caution">
    <text evidence="1">The sequence shown here is derived from an EMBL/GenBank/DDBJ whole genome shotgun (WGS) entry which is preliminary data.</text>
</comment>
<keyword evidence="2" id="KW-1185">Reference proteome</keyword>
<proteinExistence type="predicted"/>
<dbReference type="EMBL" id="JAAIUW010000008">
    <property type="protein sequence ID" value="KAF7817869.1"/>
    <property type="molecule type" value="Genomic_DNA"/>
</dbReference>
<reference evidence="1" key="1">
    <citation type="submission" date="2020-09" db="EMBL/GenBank/DDBJ databases">
        <title>Genome-Enabled Discovery of Anthraquinone Biosynthesis in Senna tora.</title>
        <authorList>
            <person name="Kang S.-H."/>
            <person name="Pandey R.P."/>
            <person name="Lee C.-M."/>
            <person name="Sim J.-S."/>
            <person name="Jeong J.-T."/>
            <person name="Choi B.-S."/>
            <person name="Jung M."/>
            <person name="Ginzburg D."/>
            <person name="Zhao K."/>
            <person name="Won S.Y."/>
            <person name="Oh T.-J."/>
            <person name="Yu Y."/>
            <person name="Kim N.-H."/>
            <person name="Lee O.R."/>
            <person name="Lee T.-H."/>
            <person name="Bashyal P."/>
            <person name="Kim T.-S."/>
            <person name="Lee W.-H."/>
            <person name="Kawkins C."/>
            <person name="Kim C.-K."/>
            <person name="Kim J.S."/>
            <person name="Ahn B.O."/>
            <person name="Rhee S.Y."/>
            <person name="Sohng J.K."/>
        </authorList>
    </citation>
    <scope>NUCLEOTIDE SEQUENCE</scope>
    <source>
        <tissue evidence="1">Leaf</tissue>
    </source>
</reference>
<protein>
    <submittedName>
        <fullName evidence="1">Uncharacterized protein</fullName>
    </submittedName>
</protein>
<name>A0A834T9Q0_9FABA</name>
<organism evidence="1 2">
    <name type="scientific">Senna tora</name>
    <dbReference type="NCBI Taxonomy" id="362788"/>
    <lineage>
        <taxon>Eukaryota</taxon>
        <taxon>Viridiplantae</taxon>
        <taxon>Streptophyta</taxon>
        <taxon>Embryophyta</taxon>
        <taxon>Tracheophyta</taxon>
        <taxon>Spermatophyta</taxon>
        <taxon>Magnoliopsida</taxon>
        <taxon>eudicotyledons</taxon>
        <taxon>Gunneridae</taxon>
        <taxon>Pentapetalae</taxon>
        <taxon>rosids</taxon>
        <taxon>fabids</taxon>
        <taxon>Fabales</taxon>
        <taxon>Fabaceae</taxon>
        <taxon>Caesalpinioideae</taxon>
        <taxon>Cassia clade</taxon>
        <taxon>Senna</taxon>
    </lineage>
</organism>
<evidence type="ECO:0000313" key="1">
    <source>
        <dbReference type="EMBL" id="KAF7817869.1"/>
    </source>
</evidence>
<accession>A0A834T9Q0</accession>